<comment type="caution">
    <text evidence="2">The sequence shown here is derived from an EMBL/GenBank/DDBJ whole genome shotgun (WGS) entry which is preliminary data.</text>
</comment>
<feature type="compositionally biased region" description="Polar residues" evidence="1">
    <location>
        <begin position="9"/>
        <end position="19"/>
    </location>
</feature>
<evidence type="ECO:0000256" key="1">
    <source>
        <dbReference type="SAM" id="MobiDB-lite"/>
    </source>
</evidence>
<organism evidence="2 3">
    <name type="scientific">Monosporascus cannonballus</name>
    <dbReference type="NCBI Taxonomy" id="155416"/>
    <lineage>
        <taxon>Eukaryota</taxon>
        <taxon>Fungi</taxon>
        <taxon>Dikarya</taxon>
        <taxon>Ascomycota</taxon>
        <taxon>Pezizomycotina</taxon>
        <taxon>Sordariomycetes</taxon>
        <taxon>Xylariomycetidae</taxon>
        <taxon>Xylariales</taxon>
        <taxon>Xylariales incertae sedis</taxon>
        <taxon>Monosporascus</taxon>
    </lineage>
</organism>
<dbReference type="Proteomes" id="UP000294003">
    <property type="component" value="Unassembled WGS sequence"/>
</dbReference>
<name>A0ABY0GTT0_9PEZI</name>
<sequence>MPSVIPSIEYSSSGGSTWQDVDPFPETSSTQHADNAAAPTTSFLENMQAAQESARRAEARETLARRARANTDPAAPN</sequence>
<feature type="region of interest" description="Disordered" evidence="1">
    <location>
        <begin position="1"/>
        <end position="77"/>
    </location>
</feature>
<feature type="compositionally biased region" description="Polar residues" evidence="1">
    <location>
        <begin position="26"/>
        <end position="45"/>
    </location>
</feature>
<evidence type="ECO:0000313" key="2">
    <source>
        <dbReference type="EMBL" id="RYO77400.1"/>
    </source>
</evidence>
<accession>A0ABY0GTT0</accession>
<feature type="compositionally biased region" description="Basic and acidic residues" evidence="1">
    <location>
        <begin position="53"/>
        <end position="64"/>
    </location>
</feature>
<gene>
    <name evidence="2" type="ORF">DL762_009286</name>
</gene>
<protein>
    <submittedName>
        <fullName evidence="2">Uncharacterized protein</fullName>
    </submittedName>
</protein>
<dbReference type="EMBL" id="QJNS01000465">
    <property type="protein sequence ID" value="RYO77400.1"/>
    <property type="molecule type" value="Genomic_DNA"/>
</dbReference>
<keyword evidence="3" id="KW-1185">Reference proteome</keyword>
<evidence type="ECO:0000313" key="3">
    <source>
        <dbReference type="Proteomes" id="UP000294003"/>
    </source>
</evidence>
<proteinExistence type="predicted"/>
<reference evidence="2 3" key="1">
    <citation type="submission" date="2018-06" db="EMBL/GenBank/DDBJ databases">
        <title>Complete Genomes of Monosporascus.</title>
        <authorList>
            <person name="Robinson A.J."/>
            <person name="Natvig D.O."/>
        </authorList>
    </citation>
    <scope>NUCLEOTIDE SEQUENCE [LARGE SCALE GENOMIC DNA]</scope>
    <source>
        <strain evidence="2 3">CBS 609.92</strain>
    </source>
</reference>